<accession>A0A6I2R8G4</accession>
<dbReference type="RefSeq" id="WP_108981760.1">
    <property type="nucleotide sequence ID" value="NZ_JAQLWY010000020.1"/>
</dbReference>
<comment type="caution">
    <text evidence="1">The sequence shown here is derived from an EMBL/GenBank/DDBJ whole genome shotgun (WGS) entry which is preliminary data.</text>
</comment>
<evidence type="ECO:0000313" key="2">
    <source>
        <dbReference type="Proteomes" id="UP000434475"/>
    </source>
</evidence>
<evidence type="ECO:0000313" key="1">
    <source>
        <dbReference type="EMBL" id="MSB19997.1"/>
    </source>
</evidence>
<dbReference type="Proteomes" id="UP000434475">
    <property type="component" value="Unassembled WGS sequence"/>
</dbReference>
<sequence length="265" mass="30824">MAKSKKKRKSHKGPPKPFRRRWAEIEELLGSEHMKEVREIFCEADCPFFGECKGYELTKFCQLKAWGRYDRLFERSIRHNVCKEKKIEFRTADDILLRRWDDEDADGGYQAVVIRKEFLDRVRTSDGFGCNFALHILAQAMLRAIKAIFGETRFMFILAEDPNGLWRLALVKDPSDTSTDSEFRAIKDFATLTGDEVRALLEEAGTCYEDLTDPFYGNKKALTNDDRKDNFCRNDCMFSSVCEGWRHANVCMLKESGDYPEFLDN</sequence>
<reference evidence="1 2" key="1">
    <citation type="journal article" date="2019" name="Nat. Med.">
        <title>A library of human gut bacterial isolates paired with longitudinal multiomics data enables mechanistic microbiome research.</title>
        <authorList>
            <person name="Poyet M."/>
            <person name="Groussin M."/>
            <person name="Gibbons S.M."/>
            <person name="Avila-Pacheco J."/>
            <person name="Jiang X."/>
            <person name="Kearney S.M."/>
            <person name="Perrotta A.R."/>
            <person name="Berdy B."/>
            <person name="Zhao S."/>
            <person name="Lieberman T.D."/>
            <person name="Swanson P.K."/>
            <person name="Smith M."/>
            <person name="Roesemann S."/>
            <person name="Alexander J.E."/>
            <person name="Rich S.A."/>
            <person name="Livny J."/>
            <person name="Vlamakis H."/>
            <person name="Clish C."/>
            <person name="Bullock K."/>
            <person name="Deik A."/>
            <person name="Scott J."/>
            <person name="Pierce K.A."/>
            <person name="Xavier R.J."/>
            <person name="Alm E.J."/>
        </authorList>
    </citation>
    <scope>NUCLEOTIDE SEQUENCE [LARGE SCALE GENOMIC DNA]</scope>
    <source>
        <strain evidence="1 2">BIOML-A2</strain>
    </source>
</reference>
<dbReference type="EMBL" id="WKPR01000009">
    <property type="protein sequence ID" value="MSB19997.1"/>
    <property type="molecule type" value="Genomic_DNA"/>
</dbReference>
<name>A0A6I2R8G4_FLAPL</name>
<organism evidence="1 2">
    <name type="scientific">Flavonifractor plautii</name>
    <name type="common">Fusobacterium plautii</name>
    <dbReference type="NCBI Taxonomy" id="292800"/>
    <lineage>
        <taxon>Bacteria</taxon>
        <taxon>Bacillati</taxon>
        <taxon>Bacillota</taxon>
        <taxon>Clostridia</taxon>
        <taxon>Eubacteriales</taxon>
        <taxon>Oscillospiraceae</taxon>
        <taxon>Flavonifractor</taxon>
    </lineage>
</organism>
<proteinExistence type="predicted"/>
<gene>
    <name evidence="1" type="ORF">GKE97_10765</name>
</gene>
<dbReference type="AlphaFoldDB" id="A0A6I2R8G4"/>
<protein>
    <submittedName>
        <fullName evidence="1">Uncharacterized protein</fullName>
    </submittedName>
</protein>